<evidence type="ECO:0000313" key="4">
    <source>
        <dbReference type="Proteomes" id="UP001244011"/>
    </source>
</evidence>
<dbReference type="InterPro" id="IPR002775">
    <property type="entry name" value="DNA/RNA-bd_Alba-like"/>
</dbReference>
<dbReference type="EMBL" id="MU839032">
    <property type="protein sequence ID" value="KAK1762952.1"/>
    <property type="molecule type" value="Genomic_DNA"/>
</dbReference>
<feature type="domain" description="DNA/RNA-binding protein Alba-like" evidence="2">
    <location>
        <begin position="66"/>
        <end position="139"/>
    </location>
</feature>
<dbReference type="GO" id="GO:0003676">
    <property type="term" value="F:nucleic acid binding"/>
    <property type="evidence" value="ECO:0007669"/>
    <property type="project" value="InterPro"/>
</dbReference>
<gene>
    <name evidence="3" type="ORF">QBC33DRAFT_254841</name>
</gene>
<dbReference type="AlphaFoldDB" id="A0AAJ0BTV0"/>
<sequence length="255" mass="28033">MGMALQAAPGAAAPSAKRKLADAAGTPNVVKKLRSDNTPASPPTSTSLRPLSSFITDLRPKYEVKTLSVLSSTSISKRVDTILQHLGRFHPWDSTVLPGVVLLYARSNTTNKLITIAETVRRRIHEGDQKWYQYNRLYEMEWAAKQSSAARGQDHGGSVVEDTAMGTAAGREGGEDRDVDDDDGDDYFETMNGDAATPTQFERAVHGEPKARQMAHMSIVLSRVPVPELKARDSFTVQSNEEYIDYIRKKKAGLV</sequence>
<organism evidence="3 4">
    <name type="scientific">Phialemonium atrogriseum</name>
    <dbReference type="NCBI Taxonomy" id="1093897"/>
    <lineage>
        <taxon>Eukaryota</taxon>
        <taxon>Fungi</taxon>
        <taxon>Dikarya</taxon>
        <taxon>Ascomycota</taxon>
        <taxon>Pezizomycotina</taxon>
        <taxon>Sordariomycetes</taxon>
        <taxon>Sordariomycetidae</taxon>
        <taxon>Cephalothecales</taxon>
        <taxon>Cephalothecaceae</taxon>
        <taxon>Phialemonium</taxon>
    </lineage>
</organism>
<evidence type="ECO:0000313" key="3">
    <source>
        <dbReference type="EMBL" id="KAK1762952.1"/>
    </source>
</evidence>
<dbReference type="GeneID" id="85306226"/>
<reference evidence="3" key="1">
    <citation type="submission" date="2023-06" db="EMBL/GenBank/DDBJ databases">
        <title>Genome-scale phylogeny and comparative genomics of the fungal order Sordariales.</title>
        <authorList>
            <consortium name="Lawrence Berkeley National Laboratory"/>
            <person name="Hensen N."/>
            <person name="Bonometti L."/>
            <person name="Westerberg I."/>
            <person name="Brannstrom I.O."/>
            <person name="Guillou S."/>
            <person name="Cros-Aarteil S."/>
            <person name="Calhoun S."/>
            <person name="Haridas S."/>
            <person name="Kuo A."/>
            <person name="Mondo S."/>
            <person name="Pangilinan J."/>
            <person name="Riley R."/>
            <person name="Labutti K."/>
            <person name="Andreopoulos B."/>
            <person name="Lipzen A."/>
            <person name="Chen C."/>
            <person name="Yanf M."/>
            <person name="Daum C."/>
            <person name="Ng V."/>
            <person name="Clum A."/>
            <person name="Steindorff A."/>
            <person name="Ohm R."/>
            <person name="Martin F."/>
            <person name="Silar P."/>
            <person name="Natvig D."/>
            <person name="Lalanne C."/>
            <person name="Gautier V."/>
            <person name="Ament-Velasquez S.L."/>
            <person name="Kruys A."/>
            <person name="Hutchinson M.I."/>
            <person name="Powell A.J."/>
            <person name="Barry K."/>
            <person name="Miller A.N."/>
            <person name="Grigoriev I.V."/>
            <person name="Debuchy R."/>
            <person name="Gladieux P."/>
            <person name="Thoren M.H."/>
            <person name="Johannesson H."/>
        </authorList>
    </citation>
    <scope>NUCLEOTIDE SEQUENCE</scope>
    <source>
        <strain evidence="3">8032-3</strain>
    </source>
</reference>
<dbReference type="Pfam" id="PF01918">
    <property type="entry name" value="Alba"/>
    <property type="match status" value="1"/>
</dbReference>
<protein>
    <recommendedName>
        <fullName evidence="2">DNA/RNA-binding protein Alba-like domain-containing protein</fullName>
    </recommendedName>
</protein>
<proteinExistence type="predicted"/>
<accession>A0AAJ0BTV0</accession>
<feature type="region of interest" description="Disordered" evidence="1">
    <location>
        <begin position="149"/>
        <end position="182"/>
    </location>
</feature>
<keyword evidence="4" id="KW-1185">Reference proteome</keyword>
<dbReference type="RefSeq" id="XP_060279165.1">
    <property type="nucleotide sequence ID" value="XM_060423039.1"/>
</dbReference>
<evidence type="ECO:0000259" key="2">
    <source>
        <dbReference type="Pfam" id="PF01918"/>
    </source>
</evidence>
<feature type="region of interest" description="Disordered" evidence="1">
    <location>
        <begin position="1"/>
        <end position="48"/>
    </location>
</feature>
<evidence type="ECO:0000256" key="1">
    <source>
        <dbReference type="SAM" id="MobiDB-lite"/>
    </source>
</evidence>
<dbReference type="Proteomes" id="UP001244011">
    <property type="component" value="Unassembled WGS sequence"/>
</dbReference>
<feature type="compositionally biased region" description="Low complexity" evidence="1">
    <location>
        <begin position="1"/>
        <end position="15"/>
    </location>
</feature>
<name>A0AAJ0BTV0_9PEZI</name>
<comment type="caution">
    <text evidence="3">The sequence shown here is derived from an EMBL/GenBank/DDBJ whole genome shotgun (WGS) entry which is preliminary data.</text>
</comment>